<sequence>MPRFGVTLESLDHRRRKGPEARETGYGGASDAVIVLLAPRVDRIRVPVREVLYRTGSVQSDVVLPSRSAWRAVLNADATSRCFINAVDAWKRRCCKAISFAMSKTAGRKLHWHSKVKESFVPLLGSAADPGLAVGGGADYAEFPFVTAALGGGLSAGDVILEIGGTPVLGMTLGDVRGVISSCPHPVRIKTVAPEYSASSGQTQLLLRPIKKTQRLSLNRQAVPCDPSAY</sequence>
<gene>
    <name evidence="2" type="primary">MAGI3_2</name>
    <name evidence="2" type="ORF">N1851_004788</name>
</gene>
<accession>A0AA47N6V0</accession>
<organism evidence="2 3">
    <name type="scientific">Merluccius polli</name>
    <name type="common">Benguela hake</name>
    <name type="synonym">Merluccius cadenati</name>
    <dbReference type="NCBI Taxonomy" id="89951"/>
    <lineage>
        <taxon>Eukaryota</taxon>
        <taxon>Metazoa</taxon>
        <taxon>Chordata</taxon>
        <taxon>Craniata</taxon>
        <taxon>Vertebrata</taxon>
        <taxon>Euteleostomi</taxon>
        <taxon>Actinopterygii</taxon>
        <taxon>Neopterygii</taxon>
        <taxon>Teleostei</taxon>
        <taxon>Neoteleostei</taxon>
        <taxon>Acanthomorphata</taxon>
        <taxon>Zeiogadaria</taxon>
        <taxon>Gadariae</taxon>
        <taxon>Gadiformes</taxon>
        <taxon>Gadoidei</taxon>
        <taxon>Merlucciidae</taxon>
        <taxon>Merluccius</taxon>
    </lineage>
</organism>
<dbReference type="EMBL" id="JAOPHQ010000726">
    <property type="protein sequence ID" value="KAK0153518.1"/>
    <property type="molecule type" value="Genomic_DNA"/>
</dbReference>
<dbReference type="GO" id="GO:0005911">
    <property type="term" value="C:cell-cell junction"/>
    <property type="evidence" value="ECO:0007669"/>
    <property type="project" value="TreeGrafter"/>
</dbReference>
<dbReference type="Proteomes" id="UP001174136">
    <property type="component" value="Unassembled WGS sequence"/>
</dbReference>
<feature type="domain" description="PDZ" evidence="1">
    <location>
        <begin position="148"/>
        <end position="195"/>
    </location>
</feature>
<dbReference type="PROSITE" id="PS50106">
    <property type="entry name" value="PDZ"/>
    <property type="match status" value="1"/>
</dbReference>
<dbReference type="PANTHER" id="PTHR10316">
    <property type="entry name" value="MEMBRANE ASSOCIATED GUANYLATE KINASE-RELATED"/>
    <property type="match status" value="1"/>
</dbReference>
<dbReference type="SUPFAM" id="SSF50156">
    <property type="entry name" value="PDZ domain-like"/>
    <property type="match status" value="1"/>
</dbReference>
<proteinExistence type="predicted"/>
<dbReference type="GO" id="GO:0007165">
    <property type="term" value="P:signal transduction"/>
    <property type="evidence" value="ECO:0007669"/>
    <property type="project" value="TreeGrafter"/>
</dbReference>
<dbReference type="GO" id="GO:0016301">
    <property type="term" value="F:kinase activity"/>
    <property type="evidence" value="ECO:0007669"/>
    <property type="project" value="UniProtKB-KW"/>
</dbReference>
<reference evidence="2" key="1">
    <citation type="journal article" date="2023" name="Front. Mar. Sci.">
        <title>A new Merluccius polli reference genome to investigate the effects of global change in West African waters.</title>
        <authorList>
            <person name="Mateo J.L."/>
            <person name="Blanco-Fernandez C."/>
            <person name="Garcia-Vazquez E."/>
            <person name="Machado-Schiaffino G."/>
        </authorList>
    </citation>
    <scope>NUCLEOTIDE SEQUENCE</scope>
    <source>
        <strain evidence="2">C29</strain>
        <tissue evidence="2">Fin</tissue>
    </source>
</reference>
<dbReference type="GO" id="GO:0005737">
    <property type="term" value="C:cytoplasm"/>
    <property type="evidence" value="ECO:0007669"/>
    <property type="project" value="TreeGrafter"/>
</dbReference>
<name>A0AA47N6V0_MERPO</name>
<keyword evidence="3" id="KW-1185">Reference proteome</keyword>
<dbReference type="Gene3D" id="2.30.42.10">
    <property type="match status" value="1"/>
</dbReference>
<comment type="caution">
    <text evidence="2">The sequence shown here is derived from an EMBL/GenBank/DDBJ whole genome shotgun (WGS) entry which is preliminary data.</text>
</comment>
<dbReference type="AlphaFoldDB" id="A0AA47N6V0"/>
<keyword evidence="2" id="KW-0418">Kinase</keyword>
<dbReference type="PANTHER" id="PTHR10316:SF41">
    <property type="entry name" value="MAGI FAMILY MEMBER, X-LINKED A-RELATED"/>
    <property type="match status" value="1"/>
</dbReference>
<evidence type="ECO:0000259" key="1">
    <source>
        <dbReference type="PROSITE" id="PS50106"/>
    </source>
</evidence>
<protein>
    <submittedName>
        <fullName evidence="2">Membrane-associated guanylate kinase, WW and PDZ domain-containing protein 3</fullName>
    </submittedName>
</protein>
<keyword evidence="2" id="KW-0808">Transferase</keyword>
<dbReference type="InterPro" id="IPR036034">
    <property type="entry name" value="PDZ_sf"/>
</dbReference>
<evidence type="ECO:0000313" key="2">
    <source>
        <dbReference type="EMBL" id="KAK0153518.1"/>
    </source>
</evidence>
<dbReference type="InterPro" id="IPR001478">
    <property type="entry name" value="PDZ"/>
</dbReference>
<evidence type="ECO:0000313" key="3">
    <source>
        <dbReference type="Proteomes" id="UP001174136"/>
    </source>
</evidence>